<evidence type="ECO:0000313" key="3">
    <source>
        <dbReference type="Proteomes" id="UP000789405"/>
    </source>
</evidence>
<protein>
    <submittedName>
        <fullName evidence="2">22980_t:CDS:1</fullName>
    </submittedName>
</protein>
<dbReference type="EMBL" id="CAJVPY010032461">
    <property type="protein sequence ID" value="CAG8797806.1"/>
    <property type="molecule type" value="Genomic_DNA"/>
</dbReference>
<keyword evidence="3" id="KW-1185">Reference proteome</keyword>
<dbReference type="Proteomes" id="UP000789405">
    <property type="component" value="Unassembled WGS sequence"/>
</dbReference>
<sequence length="46" mass="4942">MSASASPQKKRRLSTSPVDDRRVNVNESPKKAKQDNFTGPGGPSNT</sequence>
<evidence type="ECO:0000256" key="1">
    <source>
        <dbReference type="SAM" id="MobiDB-lite"/>
    </source>
</evidence>
<gene>
    <name evidence="2" type="ORF">DERYTH_LOCUS22750</name>
</gene>
<name>A0A9N9JX39_9GLOM</name>
<feature type="non-terminal residue" evidence="2">
    <location>
        <position position="1"/>
    </location>
</feature>
<comment type="caution">
    <text evidence="2">The sequence shown here is derived from an EMBL/GenBank/DDBJ whole genome shotgun (WGS) entry which is preliminary data.</text>
</comment>
<feature type="compositionally biased region" description="Basic and acidic residues" evidence="1">
    <location>
        <begin position="18"/>
        <end position="34"/>
    </location>
</feature>
<reference evidence="2" key="1">
    <citation type="submission" date="2021-06" db="EMBL/GenBank/DDBJ databases">
        <authorList>
            <person name="Kallberg Y."/>
            <person name="Tangrot J."/>
            <person name="Rosling A."/>
        </authorList>
    </citation>
    <scope>NUCLEOTIDE SEQUENCE</scope>
    <source>
        <strain evidence="2">MA453B</strain>
    </source>
</reference>
<accession>A0A9N9JX39</accession>
<proteinExistence type="predicted"/>
<dbReference type="AlphaFoldDB" id="A0A9N9JX39"/>
<evidence type="ECO:0000313" key="2">
    <source>
        <dbReference type="EMBL" id="CAG8797806.1"/>
    </source>
</evidence>
<feature type="region of interest" description="Disordered" evidence="1">
    <location>
        <begin position="1"/>
        <end position="46"/>
    </location>
</feature>
<organism evidence="2 3">
    <name type="scientific">Dentiscutata erythropus</name>
    <dbReference type="NCBI Taxonomy" id="1348616"/>
    <lineage>
        <taxon>Eukaryota</taxon>
        <taxon>Fungi</taxon>
        <taxon>Fungi incertae sedis</taxon>
        <taxon>Mucoromycota</taxon>
        <taxon>Glomeromycotina</taxon>
        <taxon>Glomeromycetes</taxon>
        <taxon>Diversisporales</taxon>
        <taxon>Gigasporaceae</taxon>
        <taxon>Dentiscutata</taxon>
    </lineage>
</organism>